<dbReference type="Gene3D" id="3.40.50.1820">
    <property type="entry name" value="alpha/beta hydrolase"/>
    <property type="match status" value="1"/>
</dbReference>
<dbReference type="SUPFAM" id="SSF53474">
    <property type="entry name" value="alpha/beta-Hydrolases"/>
    <property type="match status" value="1"/>
</dbReference>
<proteinExistence type="predicted"/>
<keyword evidence="4" id="KW-1185">Reference proteome</keyword>
<keyword evidence="1" id="KW-0732">Signal</keyword>
<feature type="signal peptide" evidence="1">
    <location>
        <begin position="1"/>
        <end position="30"/>
    </location>
</feature>
<reference evidence="4" key="1">
    <citation type="submission" date="2019-11" db="EMBL/GenBank/DDBJ databases">
        <title>The complete genome sequence of Saccharopolyspora sp. E2A.</title>
        <authorList>
            <person name="Zhang G."/>
        </authorList>
    </citation>
    <scope>NUCLEOTIDE SEQUENCE [LARGE SCALE GENOMIC DNA]</scope>
    <source>
        <strain evidence="4">E2A</strain>
    </source>
</reference>
<feature type="domain" description="DUF676" evidence="2">
    <location>
        <begin position="120"/>
        <end position="188"/>
    </location>
</feature>
<dbReference type="KEGG" id="sace:GIY23_08700"/>
<dbReference type="Proteomes" id="UP000371041">
    <property type="component" value="Chromosome"/>
</dbReference>
<sequence>MRNRHRKRLAIATAAVLALSTNGTSSAVQASGTDSATNPGITAEQPRMLLVHGYGSAKDGKDCNNSTWADALTYYQSAGGRSRESMVTIGYYKGNTGQVGGQNKCDFVIGNKNADNSTSIRDIARDLANYIHDNYSPGNPVDIVAHSMGGLITRVAVLGTYEHWEGFPESVFVQDIVTLGTPHQGVRGGCPEDSWASDGDPCRQWNQMVPSDAGGSGFIDKLHESEPGAGDRGLDDAWASGIDWSLVGSEEDPTVSYRSAIDQGYFANQKYGYDEDRNNNGSQDCWSPEEVDHQTIRELAGSGGFCLRYWHDGSDGGPYTTDNGWSPLKTAFKAATHDGDDLPR</sequence>
<evidence type="ECO:0000313" key="3">
    <source>
        <dbReference type="EMBL" id="QGK69585.1"/>
    </source>
</evidence>
<name>A0A5Q3QDL6_9PSEU</name>
<dbReference type="EMBL" id="CP045929">
    <property type="protein sequence ID" value="QGK69585.1"/>
    <property type="molecule type" value="Genomic_DNA"/>
</dbReference>
<gene>
    <name evidence="3" type="ORF">GIY23_08700</name>
</gene>
<dbReference type="RefSeq" id="WP_154076179.1">
    <property type="nucleotide sequence ID" value="NZ_CP045929.1"/>
</dbReference>
<evidence type="ECO:0000259" key="2">
    <source>
        <dbReference type="Pfam" id="PF05057"/>
    </source>
</evidence>
<dbReference type="Pfam" id="PF05057">
    <property type="entry name" value="DUF676"/>
    <property type="match status" value="1"/>
</dbReference>
<evidence type="ECO:0000256" key="1">
    <source>
        <dbReference type="SAM" id="SignalP"/>
    </source>
</evidence>
<accession>A0A5Q3QDL6</accession>
<organism evidence="3 4">
    <name type="scientific">Allosaccharopolyspora coralli</name>
    <dbReference type="NCBI Taxonomy" id="2665642"/>
    <lineage>
        <taxon>Bacteria</taxon>
        <taxon>Bacillati</taxon>
        <taxon>Actinomycetota</taxon>
        <taxon>Actinomycetes</taxon>
        <taxon>Pseudonocardiales</taxon>
        <taxon>Pseudonocardiaceae</taxon>
        <taxon>Allosaccharopolyspora</taxon>
    </lineage>
</organism>
<dbReference type="InterPro" id="IPR029058">
    <property type="entry name" value="AB_hydrolase_fold"/>
</dbReference>
<evidence type="ECO:0000313" key="4">
    <source>
        <dbReference type="Proteomes" id="UP000371041"/>
    </source>
</evidence>
<dbReference type="AlphaFoldDB" id="A0A5Q3QDL6"/>
<dbReference type="InterPro" id="IPR007751">
    <property type="entry name" value="DUF676_lipase-like"/>
</dbReference>
<feature type="chain" id="PRO_5039203505" description="DUF676 domain-containing protein" evidence="1">
    <location>
        <begin position="31"/>
        <end position="344"/>
    </location>
</feature>
<protein>
    <recommendedName>
        <fullName evidence="2">DUF676 domain-containing protein</fullName>
    </recommendedName>
</protein>